<name>A0ACA9TLW6_BIOOC</name>
<evidence type="ECO:0000313" key="1">
    <source>
        <dbReference type="EMBL" id="CAG9941889.1"/>
    </source>
</evidence>
<organism evidence="1 2">
    <name type="scientific">Clonostachys rosea f. rosea IK726</name>
    <dbReference type="NCBI Taxonomy" id="1349383"/>
    <lineage>
        <taxon>Eukaryota</taxon>
        <taxon>Fungi</taxon>
        <taxon>Dikarya</taxon>
        <taxon>Ascomycota</taxon>
        <taxon>Pezizomycotina</taxon>
        <taxon>Sordariomycetes</taxon>
        <taxon>Hypocreomycetidae</taxon>
        <taxon>Hypocreales</taxon>
        <taxon>Bionectriaceae</taxon>
        <taxon>Clonostachys</taxon>
    </lineage>
</organism>
<reference evidence="1" key="2">
    <citation type="submission" date="2021-10" db="EMBL/GenBank/DDBJ databases">
        <authorList>
            <person name="Piombo E."/>
        </authorList>
    </citation>
    <scope>NUCLEOTIDE SEQUENCE</scope>
</reference>
<proteinExistence type="predicted"/>
<reference evidence="1" key="1">
    <citation type="submission" date="2020-04" db="EMBL/GenBank/DDBJ databases">
        <authorList>
            <person name="Broberg M."/>
        </authorList>
    </citation>
    <scope>NUCLEOTIDE SEQUENCE</scope>
</reference>
<accession>A0ACA9TLW6</accession>
<dbReference type="EMBL" id="CADEHS020000005">
    <property type="protein sequence ID" value="CAG9941889.1"/>
    <property type="molecule type" value="Genomic_DNA"/>
</dbReference>
<comment type="caution">
    <text evidence="1">The sequence shown here is derived from an EMBL/GenBank/DDBJ whole genome shotgun (WGS) entry which is preliminary data.</text>
</comment>
<evidence type="ECO:0000313" key="2">
    <source>
        <dbReference type="Proteomes" id="UP000836387"/>
    </source>
</evidence>
<keyword evidence="2" id="KW-1185">Reference proteome</keyword>
<sequence length="20" mass="2380">MVSFKEKDARQYFLAYVNLG</sequence>
<dbReference type="Proteomes" id="UP000836387">
    <property type="component" value="Unassembled WGS sequence"/>
</dbReference>
<gene>
    <name evidence="1" type="ORF">CRV2_00003325</name>
</gene>
<protein>
    <submittedName>
        <fullName evidence="1">Uncharacterized protein</fullName>
    </submittedName>
</protein>